<evidence type="ECO:0000313" key="1">
    <source>
        <dbReference type="EMBL" id="QDV37592.1"/>
    </source>
</evidence>
<evidence type="ECO:0008006" key="3">
    <source>
        <dbReference type="Google" id="ProtNLM"/>
    </source>
</evidence>
<proteinExistence type="predicted"/>
<organism evidence="1 2">
    <name type="scientific">Tautonia plasticadhaerens</name>
    <dbReference type="NCBI Taxonomy" id="2527974"/>
    <lineage>
        <taxon>Bacteria</taxon>
        <taxon>Pseudomonadati</taxon>
        <taxon>Planctomycetota</taxon>
        <taxon>Planctomycetia</taxon>
        <taxon>Isosphaerales</taxon>
        <taxon>Isosphaeraceae</taxon>
        <taxon>Tautonia</taxon>
    </lineage>
</organism>
<dbReference type="KEGG" id="tpla:ElP_55320"/>
<sequence length="63" mass="6981">MVLGNIKSVHSLAEPLQMAMDNGARRALVPLENKRNFLEIIERVDPVFFSDPLMAALKALGMT</sequence>
<dbReference type="EMBL" id="CP036426">
    <property type="protein sequence ID" value="QDV37592.1"/>
    <property type="molecule type" value="Genomic_DNA"/>
</dbReference>
<reference evidence="1 2" key="1">
    <citation type="submission" date="2019-02" db="EMBL/GenBank/DDBJ databases">
        <title>Deep-cultivation of Planctomycetes and their phenomic and genomic characterization uncovers novel biology.</title>
        <authorList>
            <person name="Wiegand S."/>
            <person name="Jogler M."/>
            <person name="Boedeker C."/>
            <person name="Pinto D."/>
            <person name="Vollmers J."/>
            <person name="Rivas-Marin E."/>
            <person name="Kohn T."/>
            <person name="Peeters S.H."/>
            <person name="Heuer A."/>
            <person name="Rast P."/>
            <person name="Oberbeckmann S."/>
            <person name="Bunk B."/>
            <person name="Jeske O."/>
            <person name="Meyerdierks A."/>
            <person name="Storesund J.E."/>
            <person name="Kallscheuer N."/>
            <person name="Luecker S."/>
            <person name="Lage O.M."/>
            <person name="Pohl T."/>
            <person name="Merkel B.J."/>
            <person name="Hornburger P."/>
            <person name="Mueller R.-W."/>
            <person name="Bruemmer F."/>
            <person name="Labrenz M."/>
            <person name="Spormann A.M."/>
            <person name="Op den Camp H."/>
            <person name="Overmann J."/>
            <person name="Amann R."/>
            <person name="Jetten M.S.M."/>
            <person name="Mascher T."/>
            <person name="Medema M.H."/>
            <person name="Devos D.P."/>
            <person name="Kaster A.-K."/>
            <person name="Ovreas L."/>
            <person name="Rohde M."/>
            <person name="Galperin M.Y."/>
            <person name="Jogler C."/>
        </authorList>
    </citation>
    <scope>NUCLEOTIDE SEQUENCE [LARGE SCALE GENOMIC DNA]</scope>
    <source>
        <strain evidence="1 2">ElP</strain>
    </source>
</reference>
<dbReference type="AlphaFoldDB" id="A0A518H9Q6"/>
<keyword evidence="2" id="KW-1185">Reference proteome</keyword>
<protein>
    <recommendedName>
        <fullName evidence="3">Lon proteolytic domain-containing protein</fullName>
    </recommendedName>
</protein>
<gene>
    <name evidence="1" type="ORF">ElP_55320</name>
</gene>
<dbReference type="Proteomes" id="UP000317835">
    <property type="component" value="Chromosome"/>
</dbReference>
<accession>A0A518H9Q6</accession>
<name>A0A518H9Q6_9BACT</name>
<evidence type="ECO:0000313" key="2">
    <source>
        <dbReference type="Proteomes" id="UP000317835"/>
    </source>
</evidence>